<dbReference type="Proteomes" id="UP001283361">
    <property type="component" value="Unassembled WGS sequence"/>
</dbReference>
<keyword evidence="2" id="KW-1185">Reference proteome</keyword>
<protein>
    <submittedName>
        <fullName evidence="1">Uncharacterized protein</fullName>
    </submittedName>
</protein>
<dbReference type="AlphaFoldDB" id="A0AAE1CPK3"/>
<accession>A0AAE1CPK3</accession>
<organism evidence="1 2">
    <name type="scientific">Elysia crispata</name>
    <name type="common">lettuce slug</name>
    <dbReference type="NCBI Taxonomy" id="231223"/>
    <lineage>
        <taxon>Eukaryota</taxon>
        <taxon>Metazoa</taxon>
        <taxon>Spiralia</taxon>
        <taxon>Lophotrochozoa</taxon>
        <taxon>Mollusca</taxon>
        <taxon>Gastropoda</taxon>
        <taxon>Heterobranchia</taxon>
        <taxon>Euthyneura</taxon>
        <taxon>Panpulmonata</taxon>
        <taxon>Sacoglossa</taxon>
        <taxon>Placobranchoidea</taxon>
        <taxon>Plakobranchidae</taxon>
        <taxon>Elysia</taxon>
    </lineage>
</organism>
<dbReference type="EMBL" id="JAWDGP010007289">
    <property type="protein sequence ID" value="KAK3726695.1"/>
    <property type="molecule type" value="Genomic_DNA"/>
</dbReference>
<sequence>MHIFHREEFSVLCTGMHAAKEALDEVYVSTRADNEEFFRVKTTEILKGDEAPRATERRRYSDSPWLSTVPELQLWANTGSNKANNYLKRAIVELSMSQ</sequence>
<comment type="caution">
    <text evidence="1">The sequence shown here is derived from an EMBL/GenBank/DDBJ whole genome shotgun (WGS) entry which is preliminary data.</text>
</comment>
<evidence type="ECO:0000313" key="2">
    <source>
        <dbReference type="Proteomes" id="UP001283361"/>
    </source>
</evidence>
<proteinExistence type="predicted"/>
<evidence type="ECO:0000313" key="1">
    <source>
        <dbReference type="EMBL" id="KAK3726695.1"/>
    </source>
</evidence>
<name>A0AAE1CPK3_9GAST</name>
<reference evidence="1" key="1">
    <citation type="journal article" date="2023" name="G3 (Bethesda)">
        <title>A reference genome for the long-term kleptoplast-retaining sea slug Elysia crispata morphotype clarki.</title>
        <authorList>
            <person name="Eastman K.E."/>
            <person name="Pendleton A.L."/>
            <person name="Shaikh M.A."/>
            <person name="Suttiyut T."/>
            <person name="Ogas R."/>
            <person name="Tomko P."/>
            <person name="Gavelis G."/>
            <person name="Widhalm J.R."/>
            <person name="Wisecaver J.H."/>
        </authorList>
    </citation>
    <scope>NUCLEOTIDE SEQUENCE</scope>
    <source>
        <strain evidence="1">ECLA1</strain>
    </source>
</reference>
<gene>
    <name evidence="1" type="ORF">RRG08_017003</name>
</gene>